<sequence>ACKNCSCGLAEEHTQAQQNIKSSCGNCYLGDAFRCAGCPSRGLPPFKPGERIILPKVSDV</sequence>
<dbReference type="InterPro" id="IPR046408">
    <property type="entry name" value="CIAPIN1"/>
</dbReference>
<dbReference type="PANTHER" id="PTHR13273:SF14">
    <property type="entry name" value="ANAMORSIN"/>
    <property type="match status" value="1"/>
</dbReference>
<dbReference type="Pfam" id="PF05093">
    <property type="entry name" value="CIAPIN1"/>
    <property type="match status" value="1"/>
</dbReference>
<organism evidence="11 12">
    <name type="scientific">Rotaria magnacalcarata</name>
    <dbReference type="NCBI Taxonomy" id="392030"/>
    <lineage>
        <taxon>Eukaryota</taxon>
        <taxon>Metazoa</taxon>
        <taxon>Spiralia</taxon>
        <taxon>Gnathifera</taxon>
        <taxon>Rotifera</taxon>
        <taxon>Eurotatoria</taxon>
        <taxon>Bdelloidea</taxon>
        <taxon>Philodinida</taxon>
        <taxon>Philodinidae</taxon>
        <taxon>Rotaria</taxon>
    </lineage>
</organism>
<keyword evidence="9" id="KW-0496">Mitochondrion</keyword>
<dbReference type="AlphaFoldDB" id="A0A8S2YMX6"/>
<evidence type="ECO:0000256" key="1">
    <source>
        <dbReference type="ARBA" id="ARBA00001966"/>
    </source>
</evidence>
<keyword evidence="4" id="KW-0004">4Fe-4S</keyword>
<dbReference type="Proteomes" id="UP000676336">
    <property type="component" value="Unassembled WGS sequence"/>
</dbReference>
<reference evidence="11" key="1">
    <citation type="submission" date="2021-02" db="EMBL/GenBank/DDBJ databases">
        <authorList>
            <person name="Nowell W R."/>
        </authorList>
    </citation>
    <scope>NUCLEOTIDE SEQUENCE</scope>
</reference>
<dbReference type="GO" id="GO:0046872">
    <property type="term" value="F:metal ion binding"/>
    <property type="evidence" value="ECO:0007669"/>
    <property type="project" value="UniProtKB-KW"/>
</dbReference>
<dbReference type="GO" id="GO:0051539">
    <property type="term" value="F:4 iron, 4 sulfur cluster binding"/>
    <property type="evidence" value="ECO:0007669"/>
    <property type="project" value="UniProtKB-KW"/>
</dbReference>
<comment type="cofactor">
    <cofactor evidence="1">
        <name>[4Fe-4S] cluster</name>
        <dbReference type="ChEBI" id="CHEBI:49883"/>
    </cofactor>
</comment>
<keyword evidence="8" id="KW-0411">Iron-sulfur</keyword>
<evidence type="ECO:0000256" key="6">
    <source>
        <dbReference type="ARBA" id="ARBA00022723"/>
    </source>
</evidence>
<accession>A0A8S2YMX6</accession>
<name>A0A8S2YMX6_9BILA</name>
<feature type="non-terminal residue" evidence="11">
    <location>
        <position position="1"/>
    </location>
</feature>
<comment type="caution">
    <text evidence="11">The sequence shown here is derived from an EMBL/GenBank/DDBJ whole genome shotgun (WGS) entry which is preliminary data.</text>
</comment>
<evidence type="ECO:0000256" key="2">
    <source>
        <dbReference type="ARBA" id="ARBA00004496"/>
    </source>
</evidence>
<dbReference type="GO" id="GO:0016226">
    <property type="term" value="P:iron-sulfur cluster assembly"/>
    <property type="evidence" value="ECO:0007669"/>
    <property type="project" value="InterPro"/>
</dbReference>
<evidence type="ECO:0000259" key="10">
    <source>
        <dbReference type="Pfam" id="PF05093"/>
    </source>
</evidence>
<comment type="subcellular location">
    <subcellularLocation>
        <location evidence="2">Cytoplasm</location>
    </subcellularLocation>
</comment>
<evidence type="ECO:0000256" key="8">
    <source>
        <dbReference type="ARBA" id="ARBA00023014"/>
    </source>
</evidence>
<keyword evidence="7" id="KW-0408">Iron</keyword>
<dbReference type="GO" id="GO:0005737">
    <property type="term" value="C:cytoplasm"/>
    <property type="evidence" value="ECO:0007669"/>
    <property type="project" value="UniProtKB-SubCell"/>
</dbReference>
<proteinExistence type="inferred from homology"/>
<dbReference type="PANTHER" id="PTHR13273">
    <property type="entry name" value="ANAMORSIN"/>
    <property type="match status" value="1"/>
</dbReference>
<feature type="domain" description="Anamorsin C-terminal" evidence="10">
    <location>
        <begin position="17"/>
        <end position="52"/>
    </location>
</feature>
<evidence type="ECO:0000256" key="4">
    <source>
        <dbReference type="ARBA" id="ARBA00022485"/>
    </source>
</evidence>
<dbReference type="InterPro" id="IPR007785">
    <property type="entry name" value="Anamorsin"/>
</dbReference>
<keyword evidence="5" id="KW-0963">Cytoplasm</keyword>
<protein>
    <recommendedName>
        <fullName evidence="10">Anamorsin C-terminal domain-containing protein</fullName>
    </recommendedName>
</protein>
<keyword evidence="6" id="KW-0479">Metal-binding</keyword>
<evidence type="ECO:0000313" key="12">
    <source>
        <dbReference type="Proteomes" id="UP000676336"/>
    </source>
</evidence>
<evidence type="ECO:0000256" key="7">
    <source>
        <dbReference type="ARBA" id="ARBA00023004"/>
    </source>
</evidence>
<evidence type="ECO:0000256" key="9">
    <source>
        <dbReference type="ARBA" id="ARBA00023128"/>
    </source>
</evidence>
<comment type="similarity">
    <text evidence="3">Belongs to the anamorsin family.</text>
</comment>
<evidence type="ECO:0000256" key="3">
    <source>
        <dbReference type="ARBA" id="ARBA00008169"/>
    </source>
</evidence>
<gene>
    <name evidence="11" type="ORF">SMN809_LOCUS37811</name>
</gene>
<evidence type="ECO:0000256" key="5">
    <source>
        <dbReference type="ARBA" id="ARBA00022490"/>
    </source>
</evidence>
<evidence type="ECO:0000313" key="11">
    <source>
        <dbReference type="EMBL" id="CAF4569865.1"/>
    </source>
</evidence>
<dbReference type="EMBL" id="CAJOBI010096952">
    <property type="protein sequence ID" value="CAF4569865.1"/>
    <property type="molecule type" value="Genomic_DNA"/>
</dbReference>